<dbReference type="Gene3D" id="3.40.630.10">
    <property type="entry name" value="Zn peptidases"/>
    <property type="match status" value="1"/>
</dbReference>
<dbReference type="InterPro" id="IPR003146">
    <property type="entry name" value="M14A_act_pep"/>
</dbReference>
<evidence type="ECO:0000256" key="5">
    <source>
        <dbReference type="ARBA" id="ARBA00022723"/>
    </source>
</evidence>
<dbReference type="SMART" id="SM00631">
    <property type="entry name" value="Zn_pept"/>
    <property type="match status" value="1"/>
</dbReference>
<dbReference type="PANTHER" id="PTHR11705">
    <property type="entry name" value="PROTEASE FAMILY M14 CARBOXYPEPTIDASE A,B"/>
    <property type="match status" value="1"/>
</dbReference>
<dbReference type="SUPFAM" id="SSF53187">
    <property type="entry name" value="Zn-dependent exopeptidases"/>
    <property type="match status" value="1"/>
</dbReference>
<name>A0ABN8IHU0_9NEOP</name>
<evidence type="ECO:0000313" key="14">
    <source>
        <dbReference type="Proteomes" id="UP000837857"/>
    </source>
</evidence>
<evidence type="ECO:0000256" key="9">
    <source>
        <dbReference type="ARBA" id="ARBA00023049"/>
    </source>
</evidence>
<evidence type="ECO:0000256" key="3">
    <source>
        <dbReference type="ARBA" id="ARBA00022645"/>
    </source>
</evidence>
<keyword evidence="8" id="KW-0862">Zinc</keyword>
<evidence type="ECO:0000256" key="11">
    <source>
        <dbReference type="PROSITE-ProRule" id="PRU01379"/>
    </source>
</evidence>
<keyword evidence="5" id="KW-0479">Metal-binding</keyword>
<keyword evidence="14" id="KW-1185">Reference proteome</keyword>
<keyword evidence="6" id="KW-0732">Signal</keyword>
<protein>
    <recommendedName>
        <fullName evidence="12">Peptidase M14 domain-containing protein</fullName>
    </recommendedName>
</protein>
<keyword evidence="7" id="KW-0378">Hydrolase</keyword>
<organism evidence="13 14">
    <name type="scientific">Iphiclides podalirius</name>
    <name type="common">scarce swallowtail</name>
    <dbReference type="NCBI Taxonomy" id="110791"/>
    <lineage>
        <taxon>Eukaryota</taxon>
        <taxon>Metazoa</taxon>
        <taxon>Ecdysozoa</taxon>
        <taxon>Arthropoda</taxon>
        <taxon>Hexapoda</taxon>
        <taxon>Insecta</taxon>
        <taxon>Pterygota</taxon>
        <taxon>Neoptera</taxon>
        <taxon>Endopterygota</taxon>
        <taxon>Lepidoptera</taxon>
        <taxon>Glossata</taxon>
        <taxon>Ditrysia</taxon>
        <taxon>Papilionoidea</taxon>
        <taxon>Papilionidae</taxon>
        <taxon>Papilioninae</taxon>
        <taxon>Iphiclides</taxon>
    </lineage>
</organism>
<dbReference type="InterPro" id="IPR000834">
    <property type="entry name" value="Peptidase_M14"/>
</dbReference>
<evidence type="ECO:0000256" key="2">
    <source>
        <dbReference type="ARBA" id="ARBA00005988"/>
    </source>
</evidence>
<dbReference type="Gene3D" id="3.30.70.340">
    <property type="entry name" value="Metallocarboxypeptidase-like"/>
    <property type="match status" value="1"/>
</dbReference>
<evidence type="ECO:0000256" key="1">
    <source>
        <dbReference type="ARBA" id="ARBA00001947"/>
    </source>
</evidence>
<keyword evidence="9" id="KW-0482">Metalloprotease</keyword>
<keyword evidence="4" id="KW-0645">Protease</keyword>
<evidence type="ECO:0000256" key="8">
    <source>
        <dbReference type="ARBA" id="ARBA00022833"/>
    </source>
</evidence>
<dbReference type="PANTHER" id="PTHR11705:SF91">
    <property type="entry name" value="FI01817P-RELATED"/>
    <property type="match status" value="1"/>
</dbReference>
<evidence type="ECO:0000259" key="12">
    <source>
        <dbReference type="PROSITE" id="PS52035"/>
    </source>
</evidence>
<reference evidence="13" key="1">
    <citation type="submission" date="2022-03" db="EMBL/GenBank/DDBJ databases">
        <authorList>
            <person name="Martin H S."/>
        </authorList>
    </citation>
    <scope>NUCLEOTIDE SEQUENCE</scope>
</reference>
<keyword evidence="3" id="KW-0121">Carboxypeptidase</keyword>
<gene>
    <name evidence="13" type="ORF">IPOD504_LOCUS8958</name>
</gene>
<feature type="domain" description="Peptidase M14" evidence="12">
    <location>
        <begin position="98"/>
        <end position="393"/>
    </location>
</feature>
<dbReference type="SUPFAM" id="SSF54897">
    <property type="entry name" value="Protease propeptides/inhibitors"/>
    <property type="match status" value="1"/>
</dbReference>
<dbReference type="Pfam" id="PF02244">
    <property type="entry name" value="Propep_M14"/>
    <property type="match status" value="1"/>
</dbReference>
<evidence type="ECO:0000256" key="4">
    <source>
        <dbReference type="ARBA" id="ARBA00022670"/>
    </source>
</evidence>
<sequence length="394" mass="45058">MGYKVYKIKLEDEKQQEQLYMINDDLIDYWRKPSLKYNITGQAMVPPSLTSWFEQRLNDFDIAKEVFVDDVYEYLMKKDEVSIKSFNNVSDTAFNLYEYNRYNEIVDYLRALERTYDNSEGVNLRVVENGITAEGRPLVYIQLTNSTTNSNDKPIVIVEAGIIPRQWITVPSSMNIVHKLLDSDHSRLLNGYEWIIIPVLNPDGYEYTHTNLRLWMKSRSVRSHLGAICPGVNINRNFDIAWLQSDSSSSPCSHLYGGIEAFSEAESRLVRSSLESNKGRTRLYISLQNTGGYISYPWQYERAASGMFLQHHLLGLDMVAAMGDRYYLDVASSAYGDRASGTSTDYMRQNEVLYTFNIDIAPSGEDGVIVPREEVPMIAENVWRAVSVAAESLL</sequence>
<evidence type="ECO:0000256" key="7">
    <source>
        <dbReference type="ARBA" id="ARBA00022801"/>
    </source>
</evidence>
<comment type="similarity">
    <text evidence="2 11">Belongs to the peptidase M14 family.</text>
</comment>
<dbReference type="PROSITE" id="PS52035">
    <property type="entry name" value="PEPTIDASE_M14"/>
    <property type="match status" value="1"/>
</dbReference>
<comment type="cofactor">
    <cofactor evidence="1">
        <name>Zn(2+)</name>
        <dbReference type="ChEBI" id="CHEBI:29105"/>
    </cofactor>
</comment>
<accession>A0ABN8IHU0</accession>
<evidence type="ECO:0000313" key="13">
    <source>
        <dbReference type="EMBL" id="CAH2055628.1"/>
    </source>
</evidence>
<proteinExistence type="inferred from homology"/>
<evidence type="ECO:0000256" key="10">
    <source>
        <dbReference type="ARBA" id="ARBA00023157"/>
    </source>
</evidence>
<comment type="caution">
    <text evidence="11">Lacks conserved residue(s) required for the propagation of feature annotation.</text>
</comment>
<evidence type="ECO:0000256" key="6">
    <source>
        <dbReference type="ARBA" id="ARBA00022729"/>
    </source>
</evidence>
<dbReference type="Pfam" id="PF00246">
    <property type="entry name" value="Peptidase_M14"/>
    <property type="match status" value="1"/>
</dbReference>
<dbReference type="Proteomes" id="UP000837857">
    <property type="component" value="Chromosome 22"/>
</dbReference>
<feature type="non-terminal residue" evidence="13">
    <location>
        <position position="394"/>
    </location>
</feature>
<keyword evidence="10" id="KW-1015">Disulfide bond</keyword>
<dbReference type="EMBL" id="OW152834">
    <property type="protein sequence ID" value="CAH2055628.1"/>
    <property type="molecule type" value="Genomic_DNA"/>
</dbReference>
<dbReference type="InterPro" id="IPR036990">
    <property type="entry name" value="M14A-like_propep"/>
</dbReference>